<organism evidence="1 2">
    <name type="scientific">Roseiconus lacunae</name>
    <dbReference type="NCBI Taxonomy" id="2605694"/>
    <lineage>
        <taxon>Bacteria</taxon>
        <taxon>Pseudomonadati</taxon>
        <taxon>Planctomycetota</taxon>
        <taxon>Planctomycetia</taxon>
        <taxon>Pirellulales</taxon>
        <taxon>Pirellulaceae</taxon>
        <taxon>Roseiconus</taxon>
    </lineage>
</organism>
<reference evidence="1 2" key="1">
    <citation type="submission" date="2023-06" db="EMBL/GenBank/DDBJ databases">
        <title>Roseiconus lacunae JC819 isolated from Gulf of Mannar region, Tamil Nadu.</title>
        <authorList>
            <person name="Pk S."/>
            <person name="Ch S."/>
            <person name="Ch V.R."/>
        </authorList>
    </citation>
    <scope>NUCLEOTIDE SEQUENCE [LARGE SCALE GENOMIC DNA]</scope>
    <source>
        <strain evidence="1 2">JC819</strain>
    </source>
</reference>
<accession>A0ABT7PPF9</accession>
<keyword evidence="2" id="KW-1185">Reference proteome</keyword>
<protein>
    <submittedName>
        <fullName evidence="1">Uncharacterized protein</fullName>
    </submittedName>
</protein>
<evidence type="ECO:0000313" key="2">
    <source>
        <dbReference type="Proteomes" id="UP001239462"/>
    </source>
</evidence>
<comment type="caution">
    <text evidence="1">The sequence shown here is derived from an EMBL/GenBank/DDBJ whole genome shotgun (WGS) entry which is preliminary data.</text>
</comment>
<dbReference type="Proteomes" id="UP001239462">
    <property type="component" value="Unassembled WGS sequence"/>
</dbReference>
<dbReference type="RefSeq" id="WP_289165878.1">
    <property type="nucleotide sequence ID" value="NZ_JASZZN010000019.1"/>
</dbReference>
<gene>
    <name evidence="1" type="ORF">QTN89_22265</name>
</gene>
<name>A0ABT7PPF9_9BACT</name>
<sequence length="89" mass="10109">MTSDSKNLLVRKLFLAVGLGFVSRVKNLPFADIRHSLCNASNPVDQQERSPFWELQFLESMSDDEALCRVIPTNATLWCSLQTEDEFTS</sequence>
<proteinExistence type="predicted"/>
<dbReference type="EMBL" id="JASZZN010000019">
    <property type="protein sequence ID" value="MDM4018191.1"/>
    <property type="molecule type" value="Genomic_DNA"/>
</dbReference>
<evidence type="ECO:0000313" key="1">
    <source>
        <dbReference type="EMBL" id="MDM4018191.1"/>
    </source>
</evidence>